<evidence type="ECO:0000313" key="2">
    <source>
        <dbReference type="Proteomes" id="UP000316621"/>
    </source>
</evidence>
<accession>A0A4Y7LJ54</accession>
<dbReference type="AlphaFoldDB" id="A0A4Y7LJ54"/>
<sequence>MNDFGSVCINFISPQASWRFHREHHFKQQYFSGRSLCRVIYAPFQGVEPLQRHFRSSSPLMR</sequence>
<proteinExistence type="predicted"/>
<protein>
    <submittedName>
        <fullName evidence="1">Uncharacterized protein</fullName>
    </submittedName>
</protein>
<keyword evidence="2" id="KW-1185">Reference proteome</keyword>
<dbReference type="Gramene" id="RZC84722">
    <property type="protein sequence ID" value="RZC84722"/>
    <property type="gene ID" value="C5167_047501"/>
</dbReference>
<evidence type="ECO:0000313" key="1">
    <source>
        <dbReference type="EMBL" id="RZC84722.1"/>
    </source>
</evidence>
<reference evidence="1 2" key="1">
    <citation type="journal article" date="2018" name="Science">
        <title>The opium poppy genome and morphinan production.</title>
        <authorList>
            <person name="Guo L."/>
            <person name="Winzer T."/>
            <person name="Yang X."/>
            <person name="Li Y."/>
            <person name="Ning Z."/>
            <person name="He Z."/>
            <person name="Teodor R."/>
            <person name="Lu Y."/>
            <person name="Bowser T.A."/>
            <person name="Graham I.A."/>
            <person name="Ye K."/>
        </authorList>
    </citation>
    <scope>NUCLEOTIDE SEQUENCE [LARGE SCALE GENOMIC DNA]</scope>
    <source>
        <strain evidence="2">cv. HN1</strain>
        <tissue evidence="1">Leaves</tissue>
    </source>
</reference>
<name>A0A4Y7LJ54_PAPSO</name>
<dbReference type="Proteomes" id="UP000316621">
    <property type="component" value="Chromosome 11"/>
</dbReference>
<dbReference type="EMBL" id="CM010725">
    <property type="protein sequence ID" value="RZC84722.1"/>
    <property type="molecule type" value="Genomic_DNA"/>
</dbReference>
<organism evidence="1 2">
    <name type="scientific">Papaver somniferum</name>
    <name type="common">Opium poppy</name>
    <dbReference type="NCBI Taxonomy" id="3469"/>
    <lineage>
        <taxon>Eukaryota</taxon>
        <taxon>Viridiplantae</taxon>
        <taxon>Streptophyta</taxon>
        <taxon>Embryophyta</taxon>
        <taxon>Tracheophyta</taxon>
        <taxon>Spermatophyta</taxon>
        <taxon>Magnoliopsida</taxon>
        <taxon>Ranunculales</taxon>
        <taxon>Papaveraceae</taxon>
        <taxon>Papaveroideae</taxon>
        <taxon>Papaver</taxon>
    </lineage>
</organism>
<gene>
    <name evidence="1" type="ORF">C5167_047501</name>
</gene>